<comment type="similarity">
    <text evidence="2 5">Belongs to the aldose epimerase family.</text>
</comment>
<keyword evidence="3 5" id="KW-0413">Isomerase</keyword>
<keyword evidence="4 5" id="KW-0119">Carbohydrate metabolism</keyword>
<evidence type="ECO:0000313" key="11">
    <source>
        <dbReference type="Proteomes" id="UP001154255"/>
    </source>
</evidence>
<dbReference type="PIRSF" id="PIRSF005096">
    <property type="entry name" value="GALM"/>
    <property type="match status" value="1"/>
</dbReference>
<dbReference type="AlphaFoldDB" id="A0A9W4TNB3"/>
<evidence type="ECO:0000256" key="6">
    <source>
        <dbReference type="PIRSR" id="PIRSR005096-1"/>
    </source>
</evidence>
<feature type="active site" description="Proton acceptor" evidence="6">
    <location>
        <position position="330"/>
    </location>
</feature>
<organism evidence="10 11">
    <name type="scientific">Commensalibacter communis</name>
    <dbReference type="NCBI Taxonomy" id="2972786"/>
    <lineage>
        <taxon>Bacteria</taxon>
        <taxon>Pseudomonadati</taxon>
        <taxon>Pseudomonadota</taxon>
        <taxon>Alphaproteobacteria</taxon>
        <taxon>Acetobacterales</taxon>
        <taxon>Acetobacteraceae</taxon>
    </lineage>
</organism>
<dbReference type="InterPro" id="IPR047215">
    <property type="entry name" value="Galactose_mutarotase-like"/>
</dbReference>
<dbReference type="SUPFAM" id="SSF74650">
    <property type="entry name" value="Galactose mutarotase-like"/>
    <property type="match status" value="1"/>
</dbReference>
<evidence type="ECO:0000313" key="10">
    <source>
        <dbReference type="EMBL" id="CAI3935566.1"/>
    </source>
</evidence>
<evidence type="ECO:0000256" key="7">
    <source>
        <dbReference type="PIRSR" id="PIRSR005096-2"/>
    </source>
</evidence>
<dbReference type="EMBL" id="CAMXCS010000001">
    <property type="protein sequence ID" value="CAI3925245.1"/>
    <property type="molecule type" value="Genomic_DNA"/>
</dbReference>
<dbReference type="InterPro" id="IPR011013">
    <property type="entry name" value="Gal_mutarotase_sf_dom"/>
</dbReference>
<name>A0A9W4TNB3_9PROT</name>
<comment type="catalytic activity">
    <reaction evidence="5">
        <text>alpha-D-glucose = beta-D-glucose</text>
        <dbReference type="Rhea" id="RHEA:10264"/>
        <dbReference type="ChEBI" id="CHEBI:15903"/>
        <dbReference type="ChEBI" id="CHEBI:17925"/>
        <dbReference type="EC" id="5.1.3.3"/>
    </reaction>
</comment>
<evidence type="ECO:0000256" key="3">
    <source>
        <dbReference type="ARBA" id="ARBA00023235"/>
    </source>
</evidence>
<evidence type="ECO:0000313" key="9">
    <source>
        <dbReference type="EMBL" id="CAI3925245.1"/>
    </source>
</evidence>
<dbReference type="GO" id="GO:0030246">
    <property type="term" value="F:carbohydrate binding"/>
    <property type="evidence" value="ECO:0007669"/>
    <property type="project" value="InterPro"/>
</dbReference>
<dbReference type="Gene3D" id="2.70.98.10">
    <property type="match status" value="1"/>
</dbReference>
<dbReference type="Pfam" id="PF01263">
    <property type="entry name" value="Aldose_epim"/>
    <property type="match status" value="1"/>
</dbReference>
<dbReference type="PANTHER" id="PTHR10091:SF0">
    <property type="entry name" value="GALACTOSE MUTAROTASE"/>
    <property type="match status" value="1"/>
</dbReference>
<dbReference type="GO" id="GO:0006006">
    <property type="term" value="P:glucose metabolic process"/>
    <property type="evidence" value="ECO:0007669"/>
    <property type="project" value="TreeGrafter"/>
</dbReference>
<feature type="binding site" evidence="8">
    <location>
        <begin position="92"/>
        <end position="93"/>
    </location>
    <ligand>
        <name>beta-D-galactose</name>
        <dbReference type="ChEBI" id="CHEBI:27667"/>
    </ligand>
</feature>
<dbReference type="GO" id="GO:0033499">
    <property type="term" value="P:galactose catabolic process via UDP-galactose, Leloir pathway"/>
    <property type="evidence" value="ECO:0007669"/>
    <property type="project" value="TreeGrafter"/>
</dbReference>
<evidence type="ECO:0000256" key="1">
    <source>
        <dbReference type="ARBA" id="ARBA00005028"/>
    </source>
</evidence>
<comment type="pathway">
    <text evidence="1 5">Carbohydrate metabolism; hexose metabolism.</text>
</comment>
<dbReference type="GO" id="GO:0005737">
    <property type="term" value="C:cytoplasm"/>
    <property type="evidence" value="ECO:0007669"/>
    <property type="project" value="TreeGrafter"/>
</dbReference>
<comment type="caution">
    <text evidence="10">The sequence shown here is derived from an EMBL/GenBank/DDBJ whole genome shotgun (WGS) entry which is preliminary data.</text>
</comment>
<dbReference type="EC" id="5.1.3.3" evidence="5"/>
<dbReference type="NCBIfam" id="NF008277">
    <property type="entry name" value="PRK11055.1"/>
    <property type="match status" value="1"/>
</dbReference>
<accession>A0A9W4TNB3</accession>
<dbReference type="Proteomes" id="UP001154255">
    <property type="component" value="Unassembled WGS sequence"/>
</dbReference>
<evidence type="ECO:0000256" key="2">
    <source>
        <dbReference type="ARBA" id="ARBA00006206"/>
    </source>
</evidence>
<proteinExistence type="inferred from homology"/>
<protein>
    <recommendedName>
        <fullName evidence="5">Aldose 1-epimerase</fullName>
        <ecNumber evidence="5">5.1.3.3</ecNumber>
    </recommendedName>
</protein>
<dbReference type="GO" id="GO:0004034">
    <property type="term" value="F:aldose 1-epimerase activity"/>
    <property type="evidence" value="ECO:0007669"/>
    <property type="project" value="UniProtKB-EC"/>
</dbReference>
<dbReference type="EMBL" id="CAMXCM010000001">
    <property type="protein sequence ID" value="CAI3935566.1"/>
    <property type="molecule type" value="Genomic_DNA"/>
</dbReference>
<sequence length="366" mass="41041">MVAVQDTKTLLVKEKDYGTTAHGETVKEFTLQNIHGVEVKFITYGGSITSVKVPDKNGNFENVVLGFFSLQQYENDPGARPYFGALIGRYANRIARKFCLEGKEYSPSLNENSNCLHGGKVGFDKQVWQAEVLEQSDHQLSVGLSLHSQDGDQGFPGNLSVQVIYSLNNDNEFSIRYQAKTDQTTVINLTNHSYINLAGEGNGSIENHKLQLFCSGYTPVDRYMIPTGEIASVANTPMDFRENKYIGDHIRDNFDQLYKAIGYDHNFVIDGYSKEAMRPAAILHHEQSGRKLELFTTLPGMQIYTGNALRGNLKGYSGKAYRQCEGIAFEPQYYPDSPNQANFPSTTLQPTEVFDEKTIYRFSVVL</sequence>
<evidence type="ECO:0000313" key="12">
    <source>
        <dbReference type="Proteomes" id="UP001154259"/>
    </source>
</evidence>
<evidence type="ECO:0000256" key="4">
    <source>
        <dbReference type="ARBA" id="ARBA00023277"/>
    </source>
</evidence>
<feature type="binding site" evidence="7">
    <location>
        <position position="264"/>
    </location>
    <ligand>
        <name>beta-D-galactose</name>
        <dbReference type="ChEBI" id="CHEBI:27667"/>
    </ligand>
</feature>
<dbReference type="PANTHER" id="PTHR10091">
    <property type="entry name" value="ALDOSE-1-EPIMERASE"/>
    <property type="match status" value="1"/>
</dbReference>
<keyword evidence="12" id="KW-1185">Reference proteome</keyword>
<dbReference type="InterPro" id="IPR015443">
    <property type="entry name" value="Aldose_1-epimerase"/>
</dbReference>
<dbReference type="Proteomes" id="UP001154259">
    <property type="component" value="Unassembled WGS sequence"/>
</dbReference>
<feature type="binding site" evidence="8">
    <location>
        <begin position="192"/>
        <end position="194"/>
    </location>
    <ligand>
        <name>beta-D-galactose</name>
        <dbReference type="ChEBI" id="CHEBI:27667"/>
    </ligand>
</feature>
<gene>
    <name evidence="9" type="ORF">R53529_LOCUS186</name>
    <name evidence="10" type="ORF">R53530_LOCUS915</name>
</gene>
<dbReference type="InterPro" id="IPR014718">
    <property type="entry name" value="GH-type_carb-bd"/>
</dbReference>
<dbReference type="CDD" id="cd09019">
    <property type="entry name" value="galactose_mutarotase_like"/>
    <property type="match status" value="1"/>
</dbReference>
<dbReference type="InterPro" id="IPR008183">
    <property type="entry name" value="Aldose_1/G6P_1-epimerase"/>
</dbReference>
<reference evidence="10" key="1">
    <citation type="submission" date="2022-10" db="EMBL/GenBank/DDBJ databases">
        <authorList>
            <person name="Botero Cardona J."/>
        </authorList>
    </citation>
    <scope>NUCLEOTIDE SEQUENCE</scope>
    <source>
        <strain evidence="10">LMG 31819</strain>
        <strain evidence="9">R-53529</strain>
    </source>
</reference>
<evidence type="ECO:0000256" key="5">
    <source>
        <dbReference type="PIRNR" id="PIRNR005096"/>
    </source>
</evidence>
<evidence type="ECO:0000256" key="8">
    <source>
        <dbReference type="PIRSR" id="PIRSR005096-3"/>
    </source>
</evidence>
<feature type="active site" description="Proton donor" evidence="6">
    <location>
        <position position="192"/>
    </location>
</feature>